<gene>
    <name evidence="1" type="ORF">SAMN04515678_103116</name>
</gene>
<keyword evidence="1" id="KW-0808">Transferase</keyword>
<dbReference type="RefSeq" id="WP_149755029.1">
    <property type="nucleotide sequence ID" value="NZ_FOMS01000003.1"/>
</dbReference>
<accession>A0A1I1VEV2</accession>
<protein>
    <submittedName>
        <fullName evidence="1">2-keto-3-deoxygalactonate kinase</fullName>
    </submittedName>
</protein>
<keyword evidence="2" id="KW-1185">Reference proteome</keyword>
<dbReference type="InterPro" id="IPR042257">
    <property type="entry name" value="DGOK_C"/>
</dbReference>
<dbReference type="Pfam" id="PF05035">
    <property type="entry name" value="DGOK"/>
    <property type="match status" value="1"/>
</dbReference>
<dbReference type="GO" id="GO:0034194">
    <property type="term" value="P:D-galactonate catabolic process"/>
    <property type="evidence" value="ECO:0007669"/>
    <property type="project" value="InterPro"/>
</dbReference>
<dbReference type="OrthoDB" id="256574at2"/>
<dbReference type="Gene3D" id="3.30.420.310">
    <property type="entry name" value="2-keto-3-deoxy-galactonokinase, C-terminal domain"/>
    <property type="match status" value="1"/>
</dbReference>
<proteinExistence type="predicted"/>
<organism evidence="1 2">
    <name type="scientific">Roseivivax sediminis</name>
    <dbReference type="NCBI Taxonomy" id="936889"/>
    <lineage>
        <taxon>Bacteria</taxon>
        <taxon>Pseudomonadati</taxon>
        <taxon>Pseudomonadota</taxon>
        <taxon>Alphaproteobacteria</taxon>
        <taxon>Rhodobacterales</taxon>
        <taxon>Roseobacteraceae</taxon>
        <taxon>Roseivivax</taxon>
    </lineage>
</organism>
<evidence type="ECO:0000313" key="1">
    <source>
        <dbReference type="EMBL" id="SFD80488.1"/>
    </source>
</evidence>
<dbReference type="AlphaFoldDB" id="A0A1I1VEV2"/>
<dbReference type="InterPro" id="IPR007729">
    <property type="entry name" value="DGOK"/>
</dbReference>
<evidence type="ECO:0000313" key="2">
    <source>
        <dbReference type="Proteomes" id="UP000325289"/>
    </source>
</evidence>
<keyword evidence="1" id="KW-0418">Kinase</keyword>
<dbReference type="GO" id="GO:0008671">
    <property type="term" value="F:2-dehydro-3-deoxygalactonokinase activity"/>
    <property type="evidence" value="ECO:0007669"/>
    <property type="project" value="InterPro"/>
</dbReference>
<dbReference type="InterPro" id="IPR042258">
    <property type="entry name" value="DGOK_N"/>
</dbReference>
<reference evidence="1 2" key="1">
    <citation type="submission" date="2016-10" db="EMBL/GenBank/DDBJ databases">
        <authorList>
            <person name="Varghese N."/>
            <person name="Submissions S."/>
        </authorList>
    </citation>
    <scope>NUCLEOTIDE SEQUENCE [LARGE SCALE GENOMIC DNA]</scope>
    <source>
        <strain evidence="2">YIM D21,KCTC 23444,ACCC 10710</strain>
    </source>
</reference>
<sequence>MVWIAADWGTTHLRLWVMDGDAVLRRMETDEGMGRLQPEDYEPTLLGLLRDHIPVAQATEVLAAGMVGARQGWIEAPYTTIPAPPPSVAAAVRPETRDSRLAVHVLPGMRQDDPPDVMRGEEVQIAGLMATEPDFEGIVCLPGTHTKWVELRGGEVVRFRTFMTGELFTLLSDQSVLRLSVGAEGWDDAAFRDGVQRGLARPDSLPAGLFSLRAEALLRDLSPEASRARLSGLLIGTELSAARDIWQDRPLRIVGVAALSSAYQTALSMQGAVAATPDLDEVTLAGFRAAHKALATVE</sequence>
<name>A0A1I1VEV2_9RHOB</name>
<dbReference type="Proteomes" id="UP000325289">
    <property type="component" value="Unassembled WGS sequence"/>
</dbReference>
<dbReference type="EMBL" id="FOMS01000003">
    <property type="protein sequence ID" value="SFD80488.1"/>
    <property type="molecule type" value="Genomic_DNA"/>
</dbReference>
<dbReference type="Gene3D" id="3.30.420.300">
    <property type="entry name" value="2-keto-3-deoxy-galactonokinase, substrate binding domain"/>
    <property type="match status" value="1"/>
</dbReference>